<evidence type="ECO:0000256" key="1">
    <source>
        <dbReference type="SAM" id="MobiDB-lite"/>
    </source>
</evidence>
<sequence length="344" mass="37034">MESLSEKATWRCCKCEAVKSMAETDCLTRAKGYKGRDPALATCTHQRCQECRTIIPTSEKRPGLVSKPSFVQSLFRSNTVKAASVAELSTSKATPAEKAETSTPEPAPAKKKGWNLFGKTVIKDEAVGLAETQAVKVLAAETPLARIPGDDMPPAFINKALGLQGAVTMSEPGPLGKSGWLNKAKSEAVLGAKEGLSIPMPVSAAPAADSGRLTKVKSEAVLAAEEDSPLPEAAPIEKATSTVKKGWAWWPKSEPVPAAEETSTDNVMMVDRDSKEAEPNRGPHFRTYTYTPYEPPKLELPEGLQHAWECCACNTGKLNRVDPSHETCDLLLKRSGRPATHNNR</sequence>
<gene>
    <name evidence="2" type="ORF">FKW77_006209</name>
</gene>
<dbReference type="OrthoDB" id="10565500at2759"/>
<keyword evidence="3" id="KW-1185">Reference proteome</keyword>
<organism evidence="2 3">
    <name type="scientific">Venturia effusa</name>
    <dbReference type="NCBI Taxonomy" id="50376"/>
    <lineage>
        <taxon>Eukaryota</taxon>
        <taxon>Fungi</taxon>
        <taxon>Dikarya</taxon>
        <taxon>Ascomycota</taxon>
        <taxon>Pezizomycotina</taxon>
        <taxon>Dothideomycetes</taxon>
        <taxon>Pleosporomycetidae</taxon>
        <taxon>Venturiales</taxon>
        <taxon>Venturiaceae</taxon>
        <taxon>Venturia</taxon>
    </lineage>
</organism>
<protein>
    <recommendedName>
        <fullName evidence="4">Stc1 domain-containing protein</fullName>
    </recommendedName>
</protein>
<dbReference type="EMBL" id="CP042200">
    <property type="protein sequence ID" value="QDS77009.1"/>
    <property type="molecule type" value="Genomic_DNA"/>
</dbReference>
<accession>A0A517LMZ3</accession>
<proteinExistence type="predicted"/>
<name>A0A517LMZ3_9PEZI</name>
<dbReference type="Proteomes" id="UP000316270">
    <property type="component" value="Chromosome 16"/>
</dbReference>
<evidence type="ECO:0000313" key="2">
    <source>
        <dbReference type="EMBL" id="QDS77009.1"/>
    </source>
</evidence>
<dbReference type="AlphaFoldDB" id="A0A517LMZ3"/>
<evidence type="ECO:0000313" key="3">
    <source>
        <dbReference type="Proteomes" id="UP000316270"/>
    </source>
</evidence>
<feature type="region of interest" description="Disordered" evidence="1">
    <location>
        <begin position="86"/>
        <end position="110"/>
    </location>
</feature>
<reference evidence="2 3" key="1">
    <citation type="submission" date="2019-07" db="EMBL/GenBank/DDBJ databases">
        <title>Finished genome of Venturia effusa.</title>
        <authorList>
            <person name="Young C.A."/>
            <person name="Cox M.P."/>
            <person name="Ganley A.R.D."/>
            <person name="David W.J."/>
        </authorList>
    </citation>
    <scope>NUCLEOTIDE SEQUENCE [LARGE SCALE GENOMIC DNA]</scope>
    <source>
        <strain evidence="3">albino</strain>
    </source>
</reference>
<evidence type="ECO:0008006" key="4">
    <source>
        <dbReference type="Google" id="ProtNLM"/>
    </source>
</evidence>